<proteinExistence type="predicted"/>
<gene>
    <name evidence="1" type="ORF">CH365_02460</name>
</gene>
<reference evidence="1 2" key="1">
    <citation type="submission" date="2017-07" db="EMBL/GenBank/DDBJ databases">
        <title>Leptospira spp. isolated from tropical soils.</title>
        <authorList>
            <person name="Thibeaux R."/>
            <person name="Iraola G."/>
            <person name="Ferres I."/>
            <person name="Bierque E."/>
            <person name="Girault D."/>
            <person name="Soupe-Gilbert M.-E."/>
            <person name="Picardeau M."/>
            <person name="Goarant C."/>
        </authorList>
    </citation>
    <scope>NUCLEOTIDE SEQUENCE [LARGE SCALE GENOMIC DNA]</scope>
    <source>
        <strain evidence="1 2">ES4-C-A1</strain>
    </source>
</reference>
<organism evidence="1 2">
    <name type="scientific">Leptospira neocaledonica</name>
    <dbReference type="NCBI Taxonomy" id="2023192"/>
    <lineage>
        <taxon>Bacteria</taxon>
        <taxon>Pseudomonadati</taxon>
        <taxon>Spirochaetota</taxon>
        <taxon>Spirochaetia</taxon>
        <taxon>Leptospirales</taxon>
        <taxon>Leptospiraceae</taxon>
        <taxon>Leptospira</taxon>
    </lineage>
</organism>
<keyword evidence="2" id="KW-1185">Reference proteome</keyword>
<comment type="caution">
    <text evidence="1">The sequence shown here is derived from an EMBL/GenBank/DDBJ whole genome shotgun (WGS) entry which is preliminary data.</text>
</comment>
<dbReference type="AlphaFoldDB" id="A0A2N0A215"/>
<protein>
    <submittedName>
        <fullName evidence="1">Uncharacterized protein</fullName>
    </submittedName>
</protein>
<name>A0A2N0A215_9LEPT</name>
<dbReference type="Proteomes" id="UP000231843">
    <property type="component" value="Unassembled WGS sequence"/>
</dbReference>
<dbReference type="RefSeq" id="WP_100767033.1">
    <property type="nucleotide sequence ID" value="NZ_NPEA01000002.1"/>
</dbReference>
<evidence type="ECO:0000313" key="1">
    <source>
        <dbReference type="EMBL" id="PJZ78193.1"/>
    </source>
</evidence>
<dbReference type="EMBL" id="NPEA01000002">
    <property type="protein sequence ID" value="PJZ78193.1"/>
    <property type="molecule type" value="Genomic_DNA"/>
</dbReference>
<accession>A0A2N0A215</accession>
<sequence length="297" mass="33579">MNSIYFNFHRIILFLIILFTLSKEVFPKNNNEIYCGSGVKTMYSSASSKYTLLEEVVSASEKKVLLCDSSSKLTEVGSLPFSDSLVDGQFIISGNKLRSFNIVNGKLIDIIDLFECKAGLKLSIVASGPQDEILVVCGIEGENGFLSEVLILNIKSGKAQVKKAIARMEEIYKVKYSSGKYWIQYIDRVSDFENTIVLSRKDKGLSVFIRDIDAIGDTIFILYGDNKLQSSDKKGKNKKEQLLQFDKNFPEKIIGFVNIYPIILYNNSESFEVRDGRLINKGKFSRFISFANFTYKI</sequence>
<evidence type="ECO:0000313" key="2">
    <source>
        <dbReference type="Proteomes" id="UP000231843"/>
    </source>
</evidence>